<dbReference type="EMBL" id="VUNG01000002">
    <property type="protein sequence ID" value="MST83367.1"/>
    <property type="molecule type" value="Genomic_DNA"/>
</dbReference>
<comment type="caution">
    <text evidence="1">The sequence shown here is derived from an EMBL/GenBank/DDBJ whole genome shotgun (WGS) entry which is preliminary data.</text>
</comment>
<accession>A0A7K0KBQ9</accession>
<gene>
    <name evidence="1" type="ORF">FYJ73_01475</name>
</gene>
<keyword evidence="2" id="KW-1185">Reference proteome</keyword>
<organism evidence="1 2">
    <name type="scientific">Hallella mizrahii</name>
    <dbReference type="NCBI Taxonomy" id="2606637"/>
    <lineage>
        <taxon>Bacteria</taxon>
        <taxon>Pseudomonadati</taxon>
        <taxon>Bacteroidota</taxon>
        <taxon>Bacteroidia</taxon>
        <taxon>Bacteroidales</taxon>
        <taxon>Prevotellaceae</taxon>
        <taxon>Hallella</taxon>
    </lineage>
</organism>
<protein>
    <submittedName>
        <fullName evidence="1">Uncharacterized protein</fullName>
    </submittedName>
</protein>
<proteinExistence type="predicted"/>
<evidence type="ECO:0000313" key="1">
    <source>
        <dbReference type="EMBL" id="MST83367.1"/>
    </source>
</evidence>
<dbReference type="Proteomes" id="UP000438914">
    <property type="component" value="Unassembled WGS sequence"/>
</dbReference>
<sequence>MEKNLSDISLRNGQKANLYVLSLSPKYRPIATEAIFECLRLGYPLNDMEITSKARELQRKRLKGNA</sequence>
<evidence type="ECO:0000313" key="2">
    <source>
        <dbReference type="Proteomes" id="UP000438914"/>
    </source>
</evidence>
<name>A0A7K0KBQ9_9BACT</name>
<reference evidence="1 2" key="1">
    <citation type="submission" date="2019-08" db="EMBL/GenBank/DDBJ databases">
        <title>In-depth cultivation of the pig gut microbiome towards novel bacterial diversity and tailored functional studies.</title>
        <authorList>
            <person name="Wylensek D."/>
            <person name="Hitch T.C.A."/>
            <person name="Clavel T."/>
        </authorList>
    </citation>
    <scope>NUCLEOTIDE SEQUENCE [LARGE SCALE GENOMIC DNA]</scope>
    <source>
        <strain evidence="1 2">LKV-178-WT-2A</strain>
    </source>
</reference>
<dbReference type="AlphaFoldDB" id="A0A7K0KBQ9"/>